<proteinExistence type="predicted"/>
<evidence type="ECO:0000256" key="1">
    <source>
        <dbReference type="SAM" id="MobiDB-lite"/>
    </source>
</evidence>
<gene>
    <name evidence="2" type="ORF">QRD43_06230</name>
</gene>
<feature type="region of interest" description="Disordered" evidence="1">
    <location>
        <begin position="12"/>
        <end position="68"/>
    </location>
</feature>
<sequence length="68" mass="6835">MKNLIAAEIELVAGGEGGEGEGTDKEGKNVLPPVEVSGPRAGSSAIGDFGGPALDKGKPKFQFAEPNP</sequence>
<protein>
    <submittedName>
        <fullName evidence="2">Uncharacterized protein</fullName>
    </submittedName>
</protein>
<accession>A0ABT7LF70</accession>
<keyword evidence="3" id="KW-1185">Reference proteome</keyword>
<evidence type="ECO:0000313" key="2">
    <source>
        <dbReference type="EMBL" id="MDL5031501.1"/>
    </source>
</evidence>
<name>A0ABT7LF70_9BURK</name>
<evidence type="ECO:0000313" key="3">
    <source>
        <dbReference type="Proteomes" id="UP001238603"/>
    </source>
</evidence>
<comment type="caution">
    <text evidence="2">The sequence shown here is derived from an EMBL/GenBank/DDBJ whole genome shotgun (WGS) entry which is preliminary data.</text>
</comment>
<dbReference type="Proteomes" id="UP001238603">
    <property type="component" value="Unassembled WGS sequence"/>
</dbReference>
<reference evidence="2 3" key="1">
    <citation type="submission" date="2023-06" db="EMBL/GenBank/DDBJ databases">
        <title>Pelomonas sp. APW6 16S ribosomal RNA gene genome sequencing and assembly.</title>
        <authorList>
            <person name="Woo H."/>
        </authorList>
    </citation>
    <scope>NUCLEOTIDE SEQUENCE [LARGE SCALE GENOMIC DNA]</scope>
    <source>
        <strain evidence="2 3">APW6</strain>
    </source>
</reference>
<dbReference type="RefSeq" id="WP_285981630.1">
    <property type="nucleotide sequence ID" value="NZ_JASVDS010000002.1"/>
</dbReference>
<organism evidence="2 3">
    <name type="scientific">Roseateles subflavus</name>
    <dbReference type="NCBI Taxonomy" id="3053353"/>
    <lineage>
        <taxon>Bacteria</taxon>
        <taxon>Pseudomonadati</taxon>
        <taxon>Pseudomonadota</taxon>
        <taxon>Betaproteobacteria</taxon>
        <taxon>Burkholderiales</taxon>
        <taxon>Sphaerotilaceae</taxon>
        <taxon>Roseateles</taxon>
    </lineage>
</organism>
<dbReference type="EMBL" id="JASVDS010000002">
    <property type="protein sequence ID" value="MDL5031501.1"/>
    <property type="molecule type" value="Genomic_DNA"/>
</dbReference>